<dbReference type="PANTHER" id="PTHR42756">
    <property type="entry name" value="TRANSCRIPTIONAL REGULATOR, MARR"/>
    <property type="match status" value="1"/>
</dbReference>
<proteinExistence type="predicted"/>
<dbReference type="InterPro" id="IPR000835">
    <property type="entry name" value="HTH_MarR-typ"/>
</dbReference>
<keyword evidence="1" id="KW-0805">Transcription regulation</keyword>
<dbReference type="GO" id="GO:0003677">
    <property type="term" value="F:DNA binding"/>
    <property type="evidence" value="ECO:0007669"/>
    <property type="project" value="UniProtKB-KW"/>
</dbReference>
<reference evidence="5 6" key="1">
    <citation type="submission" date="2024-06" db="EMBL/GenBank/DDBJ databases">
        <title>Genomic Encyclopedia of Type Strains, Phase IV (KMG-IV): sequencing the most valuable type-strain genomes for metagenomic binning, comparative biology and taxonomic classification.</title>
        <authorList>
            <person name="Goeker M."/>
        </authorList>
    </citation>
    <scope>NUCLEOTIDE SEQUENCE [LARGE SCALE GENOMIC DNA]</scope>
    <source>
        <strain evidence="5 6">DSM 105042</strain>
    </source>
</reference>
<accession>A0ABV2HBX2</accession>
<gene>
    <name evidence="5" type="ORF">ABID21_003805</name>
</gene>
<organism evidence="5 6">
    <name type="scientific">Pseudorhizobium tarimense</name>
    <dbReference type="NCBI Taxonomy" id="1079109"/>
    <lineage>
        <taxon>Bacteria</taxon>
        <taxon>Pseudomonadati</taxon>
        <taxon>Pseudomonadota</taxon>
        <taxon>Alphaproteobacteria</taxon>
        <taxon>Hyphomicrobiales</taxon>
        <taxon>Rhizobiaceae</taxon>
        <taxon>Rhizobium/Agrobacterium group</taxon>
        <taxon>Pseudorhizobium</taxon>
    </lineage>
</organism>
<dbReference type="InterPro" id="IPR036388">
    <property type="entry name" value="WH-like_DNA-bd_sf"/>
</dbReference>
<sequence>MSIIENGNGGEKLQMPQARSIEKAVRRIVRAHDLQSRALAKRCGLTAAQLVVMKGVTELGEVTSGALSVYADISAATVVTILDNLEERGLIQRYRSGSDRRIVHTRLTDEGRALMTQAPEPLGEMFLDRFARLSPEERQTLADAIARLGELMSAAGEAVPAGDVAKR</sequence>
<dbReference type="PROSITE" id="PS50995">
    <property type="entry name" value="HTH_MARR_2"/>
    <property type="match status" value="1"/>
</dbReference>
<evidence type="ECO:0000313" key="5">
    <source>
        <dbReference type="EMBL" id="MET3587677.1"/>
    </source>
</evidence>
<dbReference type="RefSeq" id="WP_247245494.1">
    <property type="nucleotide sequence ID" value="NZ_JALJRA010000016.1"/>
</dbReference>
<evidence type="ECO:0000313" key="6">
    <source>
        <dbReference type="Proteomes" id="UP001549031"/>
    </source>
</evidence>
<dbReference type="PANTHER" id="PTHR42756:SF1">
    <property type="entry name" value="TRANSCRIPTIONAL REPRESSOR OF EMRAB OPERON"/>
    <property type="match status" value="1"/>
</dbReference>
<evidence type="ECO:0000256" key="1">
    <source>
        <dbReference type="ARBA" id="ARBA00023015"/>
    </source>
</evidence>
<dbReference type="PRINTS" id="PR00598">
    <property type="entry name" value="HTHMARR"/>
</dbReference>
<dbReference type="SMART" id="SM00347">
    <property type="entry name" value="HTH_MARR"/>
    <property type="match status" value="1"/>
</dbReference>
<name>A0ABV2HBX2_9HYPH</name>
<keyword evidence="6" id="KW-1185">Reference proteome</keyword>
<dbReference type="Gene3D" id="1.10.10.10">
    <property type="entry name" value="Winged helix-like DNA-binding domain superfamily/Winged helix DNA-binding domain"/>
    <property type="match status" value="1"/>
</dbReference>
<comment type="caution">
    <text evidence="5">The sequence shown here is derived from an EMBL/GenBank/DDBJ whole genome shotgun (WGS) entry which is preliminary data.</text>
</comment>
<keyword evidence="2 5" id="KW-0238">DNA-binding</keyword>
<evidence type="ECO:0000256" key="2">
    <source>
        <dbReference type="ARBA" id="ARBA00023125"/>
    </source>
</evidence>
<protein>
    <submittedName>
        <fullName evidence="5">DNA-binding MarR family transcriptional regulator</fullName>
    </submittedName>
</protein>
<feature type="domain" description="HTH marR-type" evidence="4">
    <location>
        <begin position="18"/>
        <end position="150"/>
    </location>
</feature>
<dbReference type="InterPro" id="IPR036390">
    <property type="entry name" value="WH_DNA-bd_sf"/>
</dbReference>
<evidence type="ECO:0000259" key="4">
    <source>
        <dbReference type="PROSITE" id="PS50995"/>
    </source>
</evidence>
<dbReference type="EMBL" id="JBEPLJ010000015">
    <property type="protein sequence ID" value="MET3587677.1"/>
    <property type="molecule type" value="Genomic_DNA"/>
</dbReference>
<dbReference type="Proteomes" id="UP001549031">
    <property type="component" value="Unassembled WGS sequence"/>
</dbReference>
<dbReference type="SUPFAM" id="SSF46785">
    <property type="entry name" value="Winged helix' DNA-binding domain"/>
    <property type="match status" value="1"/>
</dbReference>
<dbReference type="Pfam" id="PF01047">
    <property type="entry name" value="MarR"/>
    <property type="match status" value="1"/>
</dbReference>
<evidence type="ECO:0000256" key="3">
    <source>
        <dbReference type="ARBA" id="ARBA00023163"/>
    </source>
</evidence>
<keyword evidence="3" id="KW-0804">Transcription</keyword>